<accession>A0ABX2P132</accession>
<organism evidence="2 3">
    <name type="scientific">Asaia spathodeae</name>
    <dbReference type="NCBI Taxonomy" id="657016"/>
    <lineage>
        <taxon>Bacteria</taxon>
        <taxon>Pseudomonadati</taxon>
        <taxon>Pseudomonadota</taxon>
        <taxon>Alphaproteobacteria</taxon>
        <taxon>Acetobacterales</taxon>
        <taxon>Acetobacteraceae</taxon>
        <taxon>Asaia</taxon>
    </lineage>
</organism>
<sequence length="402" mass="42819">MLNQSITKGFYGAQFRADGAAFLGLALLCGLAGGFLGAVSHNAGPFHALSHGLLLDLFVLIPAFLGGMGRLVLPGELTTLPGLMVRFDRLAFLILFTGALSAIYGAREPAAFVFSLALWGFGTTFLALSTIVKCLECRVVRFRDLSPFAWSQLLASLGLIVMAPVFMAGLLHDLVAGHTSFASVQFWLGKLQVPVLALVVQLALGAIANLVAFHSTRLKITLPLLMAIPSLLVPVVWAHGVTVPGLSDDWLLGMGVAAPSFGIMALICASLWGRSFALTAALSWSFPALLLLSAGWVLSLFPMRPEAFHSAMLFGAVLALFGCYYRWQEQIPSIAAPHWLCRVHLVAMGVSALAMTPLLPVLQRCGEIGMIVSLFCVAVLGARALLPRQPHSEPSAVKADFS</sequence>
<keyword evidence="1" id="KW-0472">Membrane</keyword>
<feature type="transmembrane region" description="Helical" evidence="1">
    <location>
        <begin position="276"/>
        <end position="301"/>
    </location>
</feature>
<feature type="transmembrane region" description="Helical" evidence="1">
    <location>
        <begin position="20"/>
        <end position="40"/>
    </location>
</feature>
<keyword evidence="3" id="KW-1185">Reference proteome</keyword>
<feature type="transmembrane region" description="Helical" evidence="1">
    <location>
        <begin position="307"/>
        <end position="327"/>
    </location>
</feature>
<evidence type="ECO:0000313" key="2">
    <source>
        <dbReference type="EMBL" id="NVN45626.1"/>
    </source>
</evidence>
<evidence type="ECO:0000256" key="1">
    <source>
        <dbReference type="SAM" id="Phobius"/>
    </source>
</evidence>
<comment type="caution">
    <text evidence="2">The sequence shown here is derived from an EMBL/GenBank/DDBJ whole genome shotgun (WGS) entry which is preliminary data.</text>
</comment>
<feature type="transmembrane region" description="Helical" evidence="1">
    <location>
        <begin position="85"/>
        <end position="104"/>
    </location>
</feature>
<name>A0ABX2P132_9PROT</name>
<dbReference type="EMBL" id="JABXXV010000001">
    <property type="protein sequence ID" value="NVN45626.1"/>
    <property type="molecule type" value="Genomic_DNA"/>
</dbReference>
<dbReference type="RefSeq" id="WP_267310694.1">
    <property type="nucleotide sequence ID" value="NZ_JABXXV010000001.1"/>
</dbReference>
<feature type="transmembrane region" description="Helical" evidence="1">
    <location>
        <begin position="153"/>
        <end position="171"/>
    </location>
</feature>
<feature type="transmembrane region" description="Helical" evidence="1">
    <location>
        <begin position="339"/>
        <end position="362"/>
    </location>
</feature>
<dbReference type="Proteomes" id="UP001516351">
    <property type="component" value="Unassembled WGS sequence"/>
</dbReference>
<feature type="transmembrane region" description="Helical" evidence="1">
    <location>
        <begin position="110"/>
        <end position="132"/>
    </location>
</feature>
<keyword evidence="1" id="KW-0812">Transmembrane</keyword>
<keyword evidence="1" id="KW-1133">Transmembrane helix</keyword>
<feature type="transmembrane region" description="Helical" evidence="1">
    <location>
        <begin position="250"/>
        <end position="269"/>
    </location>
</feature>
<proteinExistence type="predicted"/>
<feature type="transmembrane region" description="Helical" evidence="1">
    <location>
        <begin position="52"/>
        <end position="73"/>
    </location>
</feature>
<feature type="transmembrane region" description="Helical" evidence="1">
    <location>
        <begin position="220"/>
        <end position="238"/>
    </location>
</feature>
<dbReference type="InterPro" id="IPR036927">
    <property type="entry name" value="Cyt_c_oxase-like_su1_sf"/>
</dbReference>
<dbReference type="SUPFAM" id="SSF81442">
    <property type="entry name" value="Cytochrome c oxidase subunit I-like"/>
    <property type="match status" value="1"/>
</dbReference>
<evidence type="ECO:0008006" key="4">
    <source>
        <dbReference type="Google" id="ProtNLM"/>
    </source>
</evidence>
<dbReference type="Gene3D" id="1.20.210.10">
    <property type="entry name" value="Cytochrome c oxidase-like, subunit I domain"/>
    <property type="match status" value="1"/>
</dbReference>
<feature type="transmembrane region" description="Helical" evidence="1">
    <location>
        <begin position="191"/>
        <end position="213"/>
    </location>
</feature>
<reference evidence="2 3" key="1">
    <citation type="submission" date="2020-06" db="EMBL/GenBank/DDBJ databases">
        <title>Synonyms of Asaia species.</title>
        <authorList>
            <person name="Sombolestani A."/>
        </authorList>
    </citation>
    <scope>NUCLEOTIDE SEQUENCE [LARGE SCALE GENOMIC DNA]</scope>
    <source>
        <strain evidence="2 3">LMG 27047</strain>
    </source>
</reference>
<gene>
    <name evidence="2" type="ORF">HW542_02245</name>
</gene>
<protein>
    <recommendedName>
        <fullName evidence="4">Cytochrome c oxidase subunit 1</fullName>
    </recommendedName>
</protein>
<evidence type="ECO:0000313" key="3">
    <source>
        <dbReference type="Proteomes" id="UP001516351"/>
    </source>
</evidence>
<feature type="transmembrane region" description="Helical" evidence="1">
    <location>
        <begin position="368"/>
        <end position="386"/>
    </location>
</feature>